<sequence length="303" mass="33107">MSGCGYGYVILITPPWNTKKVAVYDPLTGALHLFPAPPYELLGGESEYTEAEFHVISSQADDRSFRLLCVSRDKGRTQVAVFPPDTTSREWQISPTTGNLRHVGNNGTLVNGFLYWVSVAGSTIHVLNTATLQFSQIDLPIGVSCGQATYKACLGETKDGKLCLVRATDLRLCIWVRRAAGDDDCVEKWLQDKTFQISDAIHELALGIIDECPWVNVVAIVGGLCICRLTGTILLLGGSCPPLKQGNSRSSAISLTTMRPAIPTSWRGHPLCYAIIRRQQISPSALKKKPRINDRHLNLAGDS</sequence>
<organism evidence="1 2">
    <name type="scientific">Avena sativa</name>
    <name type="common">Oat</name>
    <dbReference type="NCBI Taxonomy" id="4498"/>
    <lineage>
        <taxon>Eukaryota</taxon>
        <taxon>Viridiplantae</taxon>
        <taxon>Streptophyta</taxon>
        <taxon>Embryophyta</taxon>
        <taxon>Tracheophyta</taxon>
        <taxon>Spermatophyta</taxon>
        <taxon>Magnoliopsida</taxon>
        <taxon>Liliopsida</taxon>
        <taxon>Poales</taxon>
        <taxon>Poaceae</taxon>
        <taxon>BOP clade</taxon>
        <taxon>Pooideae</taxon>
        <taxon>Poodae</taxon>
        <taxon>Poeae</taxon>
        <taxon>Poeae Chloroplast Group 1 (Aveneae type)</taxon>
        <taxon>Aveninae</taxon>
        <taxon>Avena</taxon>
    </lineage>
</organism>
<accession>A0ACD5ZX17</accession>
<protein>
    <submittedName>
        <fullName evidence="1">Uncharacterized protein</fullName>
    </submittedName>
</protein>
<evidence type="ECO:0000313" key="1">
    <source>
        <dbReference type="EnsemblPlants" id="AVESA.00010b.r2.7AG1247160.1.CDS"/>
    </source>
</evidence>
<dbReference type="Proteomes" id="UP001732700">
    <property type="component" value="Chromosome 7A"/>
</dbReference>
<reference evidence="1" key="1">
    <citation type="submission" date="2021-05" db="EMBL/GenBank/DDBJ databases">
        <authorList>
            <person name="Scholz U."/>
            <person name="Mascher M."/>
            <person name="Fiebig A."/>
        </authorList>
    </citation>
    <scope>NUCLEOTIDE SEQUENCE [LARGE SCALE GENOMIC DNA]</scope>
</reference>
<dbReference type="EnsemblPlants" id="AVESA.00010b.r2.7AG1247160.1">
    <property type="protein sequence ID" value="AVESA.00010b.r2.7AG1247160.1.CDS"/>
    <property type="gene ID" value="AVESA.00010b.r2.7AG1247160"/>
</dbReference>
<evidence type="ECO:0000313" key="2">
    <source>
        <dbReference type="Proteomes" id="UP001732700"/>
    </source>
</evidence>
<keyword evidence="2" id="KW-1185">Reference proteome</keyword>
<proteinExistence type="predicted"/>
<name>A0ACD5ZX17_AVESA</name>
<reference evidence="1" key="2">
    <citation type="submission" date="2025-09" db="UniProtKB">
        <authorList>
            <consortium name="EnsemblPlants"/>
        </authorList>
    </citation>
    <scope>IDENTIFICATION</scope>
</reference>